<accession>A0ABC8WEW0</accession>
<keyword evidence="4" id="KW-1185">Reference proteome</keyword>
<dbReference type="SUPFAM" id="SSF81383">
    <property type="entry name" value="F-box domain"/>
    <property type="match status" value="1"/>
</dbReference>
<gene>
    <name evidence="3" type="ORF">URODEC1_LOCUS12331</name>
</gene>
<feature type="domain" description="F-box protein AT5G49610-like beta-propeller" evidence="2">
    <location>
        <begin position="135"/>
        <end position="420"/>
    </location>
</feature>
<dbReference type="Pfam" id="PF23635">
    <property type="entry name" value="Beta-prop_AT5G49610-like"/>
    <property type="match status" value="1"/>
</dbReference>
<dbReference type="Proteomes" id="UP001497457">
    <property type="component" value="Chromosome 12b"/>
</dbReference>
<feature type="region of interest" description="Disordered" evidence="1">
    <location>
        <begin position="1"/>
        <end position="28"/>
    </location>
</feature>
<dbReference type="InterPro" id="IPR036047">
    <property type="entry name" value="F-box-like_dom_sf"/>
</dbReference>
<dbReference type="InterPro" id="IPR056594">
    <property type="entry name" value="AT5G49610-like_b-prop"/>
</dbReference>
<evidence type="ECO:0000259" key="2">
    <source>
        <dbReference type="Pfam" id="PF23635"/>
    </source>
</evidence>
<reference evidence="3" key="1">
    <citation type="submission" date="2024-10" db="EMBL/GenBank/DDBJ databases">
        <authorList>
            <person name="Ryan C."/>
        </authorList>
    </citation>
    <scope>NUCLEOTIDE SEQUENCE [LARGE SCALE GENOMIC DNA]</scope>
</reference>
<evidence type="ECO:0000313" key="4">
    <source>
        <dbReference type="Proteomes" id="UP001497457"/>
    </source>
</evidence>
<organism evidence="3 4">
    <name type="scientific">Urochloa decumbens</name>
    <dbReference type="NCBI Taxonomy" id="240449"/>
    <lineage>
        <taxon>Eukaryota</taxon>
        <taxon>Viridiplantae</taxon>
        <taxon>Streptophyta</taxon>
        <taxon>Embryophyta</taxon>
        <taxon>Tracheophyta</taxon>
        <taxon>Spermatophyta</taxon>
        <taxon>Magnoliopsida</taxon>
        <taxon>Liliopsida</taxon>
        <taxon>Poales</taxon>
        <taxon>Poaceae</taxon>
        <taxon>PACMAD clade</taxon>
        <taxon>Panicoideae</taxon>
        <taxon>Panicodae</taxon>
        <taxon>Paniceae</taxon>
        <taxon>Melinidinae</taxon>
        <taxon>Urochloa</taxon>
    </lineage>
</organism>
<sequence length="555" mass="63114">MASQSQQAPPWRRRMRPPEHPEVPPSTTTIRDLEENLILEIFLRLPSLPSLVRAAVSCRAFLAAVRSSPAFRSRFRALHPPPLLGFFFDSIGTDLPSFAPVRRRSDPDLDAAVRGSDFFLTRLPYHEDASPGWEIEECCQGYVFLINWETQQLASYNPLTGALDLLPTPPEKEITDGFSGKISMDFFLLISDEAPRTFRVVSFCYGKSMMRTAIFSSGTGDWQILPRWSPDPLMAQPSTKKYSLLVGKQVNGSLYWSHDRQPYQLVLDTATLQFTFIDLPEHLKGQGHSYMTGETKHGKPCIVSTTEFTLSVWFRRASADGVEKWMLDSVIALEEEVLQATEGSRDDHFFEKYSRDDHYALKVLGILDGIVYLSTYETFNRPGFPSWFLSFCLETRKLEKLFNKTFDNGAYPYIMAWPPSLNINVTRCKLRQKWTADDYADIASSDDDGTRYGKMCREGTQVEIAPILDRVGSSVRQSVEDIANTLQYPPGEPGNEVRMRMVLEAAVGVQTRQPWKARPEHQLSVTIARRMRSRRRSRGRGGAARVRRNWNVIAA</sequence>
<name>A0ABC8WEW0_9POAL</name>
<evidence type="ECO:0000313" key="3">
    <source>
        <dbReference type="EMBL" id="CAL4906999.1"/>
    </source>
</evidence>
<dbReference type="EMBL" id="OZ075122">
    <property type="protein sequence ID" value="CAL4906999.1"/>
    <property type="molecule type" value="Genomic_DNA"/>
</dbReference>
<dbReference type="AlphaFoldDB" id="A0ABC8WEW0"/>
<proteinExistence type="predicted"/>
<evidence type="ECO:0000256" key="1">
    <source>
        <dbReference type="SAM" id="MobiDB-lite"/>
    </source>
</evidence>
<dbReference type="PANTHER" id="PTHR33207">
    <property type="entry name" value="F-BOX DOMAIN CONTAINING PROTEIN-RELATED"/>
    <property type="match status" value="1"/>
</dbReference>
<protein>
    <recommendedName>
        <fullName evidence="2">F-box protein AT5G49610-like beta-propeller domain-containing protein</fullName>
    </recommendedName>
</protein>